<dbReference type="Gene3D" id="2.130.10.30">
    <property type="entry name" value="Regulator of chromosome condensation 1/beta-lactamase-inhibitor protein II"/>
    <property type="match status" value="2"/>
</dbReference>
<dbReference type="InterPro" id="IPR051553">
    <property type="entry name" value="Ran_GTPase-activating"/>
</dbReference>
<evidence type="ECO:0000313" key="6">
    <source>
        <dbReference type="EMBL" id="KAJ2901008.1"/>
    </source>
</evidence>
<accession>A0AAD5RQ13</accession>
<evidence type="ECO:0000259" key="5">
    <source>
        <dbReference type="Pfam" id="PF25390"/>
    </source>
</evidence>
<dbReference type="EMBL" id="JAKWBI020000162">
    <property type="protein sequence ID" value="KAJ2901008.1"/>
    <property type="molecule type" value="Genomic_DNA"/>
</dbReference>
<feature type="domain" description="RCC1-like" evidence="5">
    <location>
        <begin position="7"/>
        <end position="349"/>
    </location>
</feature>
<comment type="caution">
    <text evidence="6">The sequence shown here is derived from an EMBL/GenBank/DDBJ whole genome shotgun (WGS) entry which is preliminary data.</text>
</comment>
<feature type="repeat" description="RCC1" evidence="3">
    <location>
        <begin position="296"/>
        <end position="333"/>
    </location>
</feature>
<dbReference type="AlphaFoldDB" id="A0AAD5RQ13"/>
<protein>
    <recommendedName>
        <fullName evidence="5">RCC1-like domain-containing protein</fullName>
    </recommendedName>
</protein>
<feature type="repeat" description="RCC1" evidence="3">
    <location>
        <begin position="4"/>
        <end position="58"/>
    </location>
</feature>
<feature type="region of interest" description="Disordered" evidence="4">
    <location>
        <begin position="77"/>
        <end position="106"/>
    </location>
</feature>
<evidence type="ECO:0000256" key="3">
    <source>
        <dbReference type="PROSITE-ProRule" id="PRU00235"/>
    </source>
</evidence>
<sequence length="403" mass="42676">MTTPTPFSLGSNSKGQLGIGHVEDVSTPQPVTFHLEPPTCGIKKVAAGGNHTLLLTKNGDVWAAGDILLGAYGPIEVTDGTGGTGGAEARCSTRSDNEENKQQQQHQNVFRQIPTLSKATHIASTWTAGIVVCRDTDLPASTGRQIVCSFGTELKGELGRTQTPREAPPETPVKIEDFPPLGTAVVDISASLNHVVVVLSDGSAWGWGASRKGQLGSIPGRGFFPGPTFIPNIPFPVKRAVAGNESTTFFSDPSSGKVHIHGGWKYKLKEHVPKEIPPWQDVAAGWSSLYVLTNDGQILSWGNNKYGQHAPPNLPRIVEMAAGSEHVVALTEEGGVISWGWGEHGNCGPIPHEPGECVPYGALIGRWNLIANAKFLKDGSRITGLGAGCATSWILVETEGLVL</sequence>
<keyword evidence="2" id="KW-0677">Repeat</keyword>
<dbReference type="InterPro" id="IPR009091">
    <property type="entry name" value="RCC1/BLIP-II"/>
</dbReference>
<feature type="repeat" description="RCC1" evidence="3">
    <location>
        <begin position="145"/>
        <end position="201"/>
    </location>
</feature>
<gene>
    <name evidence="6" type="ORF">MKZ38_002134</name>
</gene>
<dbReference type="Pfam" id="PF25390">
    <property type="entry name" value="WD40_RLD"/>
    <property type="match status" value="1"/>
</dbReference>
<dbReference type="PROSITE" id="PS50012">
    <property type="entry name" value="RCC1_3"/>
    <property type="match status" value="4"/>
</dbReference>
<dbReference type="InterPro" id="IPR058923">
    <property type="entry name" value="RCC1-like_dom"/>
</dbReference>
<keyword evidence="1" id="KW-0344">Guanine-nucleotide releasing factor</keyword>
<evidence type="ECO:0000256" key="4">
    <source>
        <dbReference type="SAM" id="MobiDB-lite"/>
    </source>
</evidence>
<evidence type="ECO:0000256" key="1">
    <source>
        <dbReference type="ARBA" id="ARBA00022658"/>
    </source>
</evidence>
<name>A0AAD5RQ13_9PEZI</name>
<dbReference type="PRINTS" id="PR00633">
    <property type="entry name" value="RCCNDNSATION"/>
</dbReference>
<proteinExistence type="predicted"/>
<dbReference type="SUPFAM" id="SSF50985">
    <property type="entry name" value="RCC1/BLIP-II"/>
    <property type="match status" value="1"/>
</dbReference>
<evidence type="ECO:0000313" key="7">
    <source>
        <dbReference type="Proteomes" id="UP001201980"/>
    </source>
</evidence>
<dbReference type="PROSITE" id="PS00626">
    <property type="entry name" value="RCC1_2"/>
    <property type="match status" value="1"/>
</dbReference>
<feature type="repeat" description="RCC1" evidence="3">
    <location>
        <begin position="202"/>
        <end position="253"/>
    </location>
</feature>
<feature type="compositionally biased region" description="Basic and acidic residues" evidence="4">
    <location>
        <begin position="91"/>
        <end position="101"/>
    </location>
</feature>
<dbReference type="PANTHER" id="PTHR45982:SF5">
    <property type="entry name" value="RCC DOMAIN-CONTAINING PROTEIN ATS1"/>
    <property type="match status" value="1"/>
</dbReference>
<reference evidence="6" key="1">
    <citation type="submission" date="2022-07" db="EMBL/GenBank/DDBJ databases">
        <title>Draft genome sequence of Zalerion maritima ATCC 34329, a (micro)plastics degrading marine fungus.</title>
        <authorList>
            <person name="Paco A."/>
            <person name="Goncalves M.F.M."/>
            <person name="Rocha-Santos T.A.P."/>
            <person name="Alves A."/>
        </authorList>
    </citation>
    <scope>NUCLEOTIDE SEQUENCE</scope>
    <source>
        <strain evidence="6">ATCC 34329</strain>
    </source>
</reference>
<dbReference type="PANTHER" id="PTHR45982">
    <property type="entry name" value="REGULATOR OF CHROMOSOME CONDENSATION"/>
    <property type="match status" value="1"/>
</dbReference>
<dbReference type="Proteomes" id="UP001201980">
    <property type="component" value="Unassembled WGS sequence"/>
</dbReference>
<organism evidence="6 7">
    <name type="scientific">Zalerion maritima</name>
    <dbReference type="NCBI Taxonomy" id="339359"/>
    <lineage>
        <taxon>Eukaryota</taxon>
        <taxon>Fungi</taxon>
        <taxon>Dikarya</taxon>
        <taxon>Ascomycota</taxon>
        <taxon>Pezizomycotina</taxon>
        <taxon>Sordariomycetes</taxon>
        <taxon>Lulworthiomycetidae</taxon>
        <taxon>Lulworthiales</taxon>
        <taxon>Lulworthiaceae</taxon>
        <taxon>Zalerion</taxon>
    </lineage>
</organism>
<dbReference type="InterPro" id="IPR000408">
    <property type="entry name" value="Reg_chr_condens"/>
</dbReference>
<evidence type="ECO:0000256" key="2">
    <source>
        <dbReference type="ARBA" id="ARBA00022737"/>
    </source>
</evidence>
<keyword evidence="7" id="KW-1185">Reference proteome</keyword>